<accession>A0ABZ2EWD5</accession>
<evidence type="ECO:0000313" key="2">
    <source>
        <dbReference type="Proteomes" id="UP001348492"/>
    </source>
</evidence>
<protein>
    <submittedName>
        <fullName evidence="1">Uncharacterized protein</fullName>
    </submittedName>
</protein>
<keyword evidence="2" id="KW-1185">Reference proteome</keyword>
<proteinExistence type="predicted"/>
<dbReference type="Proteomes" id="UP001348492">
    <property type="component" value="Chromosome"/>
</dbReference>
<reference evidence="1 2" key="1">
    <citation type="journal article" date="2023" name="PLoS ONE">
        <title>Genome-based metabolic and phylogenomic analysis of three Terrisporobacter species.</title>
        <authorList>
            <person name="Boer T."/>
            <person name="Bengelsdorf F.R."/>
            <person name="Bomeke M."/>
            <person name="Daniel R."/>
            <person name="Poehlein A."/>
        </authorList>
    </citation>
    <scope>NUCLEOTIDE SEQUENCE [LARGE SCALE GENOMIC DNA]</scope>
    <source>
        <strain evidence="1 2">DSM 1288</strain>
    </source>
</reference>
<organism evidence="1 2">
    <name type="scientific">Terrisporobacter glycolicus ATCC 14880 = DSM 1288</name>
    <dbReference type="NCBI Taxonomy" id="1121315"/>
    <lineage>
        <taxon>Bacteria</taxon>
        <taxon>Bacillati</taxon>
        <taxon>Bacillota</taxon>
        <taxon>Clostridia</taxon>
        <taxon>Peptostreptococcales</taxon>
        <taxon>Peptostreptococcaceae</taxon>
        <taxon>Terrisporobacter</taxon>
    </lineage>
</organism>
<dbReference type="RefSeq" id="WP_018592704.1">
    <property type="nucleotide sequence ID" value="NZ_CP117523.1"/>
</dbReference>
<sequence length="71" mass="8657">MKYTVNVNETQSYLDMYNKPYEFMLCRNYVKTFSTVYPEAVEKVLKKLGINIEYPLEIIDIYWNEEKDKRC</sequence>
<evidence type="ECO:0000313" key="1">
    <source>
        <dbReference type="EMBL" id="WWD84045.1"/>
    </source>
</evidence>
<name>A0ABZ2EWD5_9FIRM</name>
<dbReference type="EMBL" id="CP117523">
    <property type="protein sequence ID" value="WWD84045.1"/>
    <property type="molecule type" value="Genomic_DNA"/>
</dbReference>
<gene>
    <name evidence="1" type="ORF">TEGL_24670</name>
</gene>